<evidence type="ECO:0000313" key="2">
    <source>
        <dbReference type="EMBL" id="SVD89746.1"/>
    </source>
</evidence>
<proteinExistence type="predicted"/>
<keyword evidence="1" id="KW-1133">Transmembrane helix</keyword>
<dbReference type="AlphaFoldDB" id="A0A382Z2M5"/>
<keyword evidence="1" id="KW-0472">Membrane</keyword>
<reference evidence="2" key="1">
    <citation type="submission" date="2018-05" db="EMBL/GenBank/DDBJ databases">
        <authorList>
            <person name="Lanie J.A."/>
            <person name="Ng W.-L."/>
            <person name="Kazmierczak K.M."/>
            <person name="Andrzejewski T.M."/>
            <person name="Davidsen T.M."/>
            <person name="Wayne K.J."/>
            <person name="Tettelin H."/>
            <person name="Glass J.I."/>
            <person name="Rusch D."/>
            <person name="Podicherti R."/>
            <person name="Tsui H.-C.T."/>
            <person name="Winkler M.E."/>
        </authorList>
    </citation>
    <scope>NUCLEOTIDE SEQUENCE</scope>
</reference>
<sequence>MTECSELTDQIVNSLIVTLFLLGGWMLSVYGQAGPEMFDSNDDITWELTMNDNDSDNDPSSGDSVTVTGSLLDNELQRTAFLLQVKVFAGAIFLFSACMIAQRYAPKSS</sequence>
<dbReference type="EMBL" id="UINC01180512">
    <property type="protein sequence ID" value="SVD89746.1"/>
    <property type="molecule type" value="Genomic_DNA"/>
</dbReference>
<evidence type="ECO:0000256" key="1">
    <source>
        <dbReference type="SAM" id="Phobius"/>
    </source>
</evidence>
<keyword evidence="1" id="KW-0812">Transmembrane</keyword>
<accession>A0A382Z2M5</accession>
<feature type="transmembrane region" description="Helical" evidence="1">
    <location>
        <begin position="81"/>
        <end position="101"/>
    </location>
</feature>
<name>A0A382Z2M5_9ZZZZ</name>
<feature type="transmembrane region" description="Helical" evidence="1">
    <location>
        <begin position="12"/>
        <end position="31"/>
    </location>
</feature>
<protein>
    <submittedName>
        <fullName evidence="2">Uncharacterized protein</fullName>
    </submittedName>
</protein>
<gene>
    <name evidence="2" type="ORF">METZ01_LOCUS442600</name>
</gene>
<organism evidence="2">
    <name type="scientific">marine metagenome</name>
    <dbReference type="NCBI Taxonomy" id="408172"/>
    <lineage>
        <taxon>unclassified sequences</taxon>
        <taxon>metagenomes</taxon>
        <taxon>ecological metagenomes</taxon>
    </lineage>
</organism>